<evidence type="ECO:0000256" key="3">
    <source>
        <dbReference type="ARBA" id="ARBA00022737"/>
    </source>
</evidence>
<feature type="transmembrane region" description="Helical" evidence="9">
    <location>
        <begin position="537"/>
        <end position="561"/>
    </location>
</feature>
<keyword evidence="4 9" id="KW-1133">Transmembrane helix</keyword>
<feature type="compositionally biased region" description="Polar residues" evidence="8">
    <location>
        <begin position="355"/>
        <end position="364"/>
    </location>
</feature>
<feature type="compositionally biased region" description="Basic and acidic residues" evidence="8">
    <location>
        <begin position="577"/>
        <end position="589"/>
    </location>
</feature>
<dbReference type="SMART" id="SM00248">
    <property type="entry name" value="ANK"/>
    <property type="match status" value="9"/>
</dbReference>
<evidence type="ECO:0000256" key="1">
    <source>
        <dbReference type="ARBA" id="ARBA00004141"/>
    </source>
</evidence>
<feature type="repeat" description="ANK" evidence="7">
    <location>
        <begin position="239"/>
        <end position="261"/>
    </location>
</feature>
<dbReference type="PANTHER" id="PTHR24186">
    <property type="entry name" value="PROTEIN PHOSPHATASE 1 REGULATORY SUBUNIT"/>
    <property type="match status" value="1"/>
</dbReference>
<evidence type="ECO:0000256" key="6">
    <source>
        <dbReference type="ARBA" id="ARBA00023136"/>
    </source>
</evidence>
<feature type="repeat" description="ANK" evidence="7">
    <location>
        <begin position="205"/>
        <end position="231"/>
    </location>
</feature>
<feature type="region of interest" description="Disordered" evidence="8">
    <location>
        <begin position="355"/>
        <end position="411"/>
    </location>
</feature>
<evidence type="ECO:0000313" key="11">
    <source>
        <dbReference type="EMBL" id="KAJ4974912.1"/>
    </source>
</evidence>
<dbReference type="Pfam" id="PF12796">
    <property type="entry name" value="Ank_2"/>
    <property type="match status" value="2"/>
</dbReference>
<comment type="subcellular location">
    <subcellularLocation>
        <location evidence="1">Membrane</location>
        <topology evidence="1">Multi-pass membrane protein</topology>
    </subcellularLocation>
</comment>
<dbReference type="InterPro" id="IPR002110">
    <property type="entry name" value="Ankyrin_rpt"/>
</dbReference>
<feature type="transmembrane region" description="Helical" evidence="9">
    <location>
        <begin position="422"/>
        <end position="442"/>
    </location>
</feature>
<dbReference type="Proteomes" id="UP001141806">
    <property type="component" value="Unassembled WGS sequence"/>
</dbReference>
<proteinExistence type="predicted"/>
<organism evidence="11 12">
    <name type="scientific">Protea cynaroides</name>
    <dbReference type="NCBI Taxonomy" id="273540"/>
    <lineage>
        <taxon>Eukaryota</taxon>
        <taxon>Viridiplantae</taxon>
        <taxon>Streptophyta</taxon>
        <taxon>Embryophyta</taxon>
        <taxon>Tracheophyta</taxon>
        <taxon>Spermatophyta</taxon>
        <taxon>Magnoliopsida</taxon>
        <taxon>Proteales</taxon>
        <taxon>Proteaceae</taxon>
        <taxon>Protea</taxon>
    </lineage>
</organism>
<dbReference type="PROSITE" id="PS50088">
    <property type="entry name" value="ANK_REPEAT"/>
    <property type="match status" value="4"/>
</dbReference>
<evidence type="ECO:0000256" key="2">
    <source>
        <dbReference type="ARBA" id="ARBA00022692"/>
    </source>
</evidence>
<dbReference type="EMBL" id="JAMYWD010000004">
    <property type="protein sequence ID" value="KAJ4974912.1"/>
    <property type="molecule type" value="Genomic_DNA"/>
</dbReference>
<dbReference type="OrthoDB" id="20872at2759"/>
<dbReference type="InterPro" id="IPR036770">
    <property type="entry name" value="Ankyrin_rpt-contain_sf"/>
</dbReference>
<dbReference type="Gene3D" id="1.25.40.20">
    <property type="entry name" value="Ankyrin repeat-containing domain"/>
    <property type="match status" value="2"/>
</dbReference>
<feature type="repeat" description="ANK" evidence="7">
    <location>
        <begin position="171"/>
        <end position="193"/>
    </location>
</feature>
<evidence type="ECO:0000256" key="4">
    <source>
        <dbReference type="ARBA" id="ARBA00022989"/>
    </source>
</evidence>
<keyword evidence="12" id="KW-1185">Reference proteome</keyword>
<evidence type="ECO:0000256" key="8">
    <source>
        <dbReference type="SAM" id="MobiDB-lite"/>
    </source>
</evidence>
<gene>
    <name evidence="11" type="ORF">NE237_008086</name>
</gene>
<keyword evidence="2 9" id="KW-0812">Transmembrane</keyword>
<protein>
    <recommendedName>
        <fullName evidence="10">PGG domain-containing protein</fullName>
    </recommendedName>
</protein>
<keyword evidence="6 9" id="KW-0472">Membrane</keyword>
<feature type="repeat" description="ANK" evidence="7">
    <location>
        <begin position="69"/>
        <end position="101"/>
    </location>
</feature>
<dbReference type="PROSITE" id="PS50297">
    <property type="entry name" value="ANK_REP_REGION"/>
    <property type="match status" value="4"/>
</dbReference>
<accession>A0A9Q0KQN0</accession>
<name>A0A9Q0KQN0_9MAGN</name>
<keyword evidence="3" id="KW-0677">Repeat</keyword>
<feature type="transmembrane region" description="Helical" evidence="9">
    <location>
        <begin position="465"/>
        <end position="489"/>
    </location>
</feature>
<evidence type="ECO:0000313" key="12">
    <source>
        <dbReference type="Proteomes" id="UP001141806"/>
    </source>
</evidence>
<comment type="caution">
    <text evidence="11">The sequence shown here is derived from an EMBL/GenBank/DDBJ whole genome shotgun (WGS) entry which is preliminary data.</text>
</comment>
<dbReference type="AlphaFoldDB" id="A0A9Q0KQN0"/>
<dbReference type="Pfam" id="PF00023">
    <property type="entry name" value="Ank"/>
    <property type="match status" value="1"/>
</dbReference>
<evidence type="ECO:0000256" key="5">
    <source>
        <dbReference type="ARBA" id="ARBA00023043"/>
    </source>
</evidence>
<evidence type="ECO:0000256" key="7">
    <source>
        <dbReference type="PROSITE-ProRule" id="PRU00023"/>
    </source>
</evidence>
<dbReference type="Pfam" id="PF13962">
    <property type="entry name" value="PGG"/>
    <property type="match status" value="1"/>
</dbReference>
<reference evidence="11" key="1">
    <citation type="journal article" date="2023" name="Plant J.">
        <title>The genome of the king protea, Protea cynaroides.</title>
        <authorList>
            <person name="Chang J."/>
            <person name="Duong T.A."/>
            <person name="Schoeman C."/>
            <person name="Ma X."/>
            <person name="Roodt D."/>
            <person name="Barker N."/>
            <person name="Li Z."/>
            <person name="Van de Peer Y."/>
            <person name="Mizrachi E."/>
        </authorList>
    </citation>
    <scope>NUCLEOTIDE SEQUENCE</scope>
    <source>
        <tissue evidence="11">Young leaves</tissue>
    </source>
</reference>
<sequence length="633" mass="70480">MDRRLYEASARGDVPAFLDLIKEDEELIKQTTFRTSNTVLHIVTKFGHLDLATEIVKIQPEMVSAVNERNETPLHEACREGHLELMKLMLRTDPRVAYKLNILNESVLYVACGRGQFDLVKQLLLDRSWLLLLEDDRFTTSLHVAASAGYNDIVKEILKARPEVAWRKDLQGCSPLHLACSSGHLDIIREFLSVEPGICSLQDKDGKTPLHSAAIKGRVDILREILSTSLDSADMVTQRGETVLHLAVKNNHYEAFRYLMDTLDITDLLNMSDNDGNNILHLASARKVTAIVQYLVTKTNININAMNREGFTALDVVAEASTGIESDSPEIRLTLQEAGGKRSNQLFPRRAEIQQLTTRNNNPPEASVDSVQDERRPLPSPNLTTTIALGSPANHYRPDRRRHPSGRREKQRKLYMEGLTNVRNTIILVAVLIATVTFSSGINPPGGIHLETGPLIGESLVGKKIAFKVFMVCNNLALFSSLGIVIVLVSVIPFQRKSLTILVEAINKVMWVSVSFMAAAYIAAIWIVTPSDKGTKWILVVVVSIGGGCMMSIFVGLMVMLTKHWLRKLDWKKKRGDGMTNERKVRNKEISPNSSVSSSECTLKKKKSTSIEDDNESINSDMDSSEDDGIHPI</sequence>
<feature type="transmembrane region" description="Helical" evidence="9">
    <location>
        <begin position="509"/>
        <end position="531"/>
    </location>
</feature>
<dbReference type="PANTHER" id="PTHR24186:SF38">
    <property type="entry name" value="ANKYRIN REPEAT FAMILY PROTEIN"/>
    <property type="match status" value="1"/>
</dbReference>
<dbReference type="SUPFAM" id="SSF48403">
    <property type="entry name" value="Ankyrin repeat"/>
    <property type="match status" value="1"/>
</dbReference>
<feature type="region of interest" description="Disordered" evidence="8">
    <location>
        <begin position="577"/>
        <end position="633"/>
    </location>
</feature>
<evidence type="ECO:0000256" key="9">
    <source>
        <dbReference type="SAM" id="Phobius"/>
    </source>
</evidence>
<dbReference type="InterPro" id="IPR026961">
    <property type="entry name" value="PGG_dom"/>
</dbReference>
<evidence type="ECO:0000259" key="10">
    <source>
        <dbReference type="Pfam" id="PF13962"/>
    </source>
</evidence>
<keyword evidence="5 7" id="KW-0040">ANK repeat</keyword>
<dbReference type="GO" id="GO:0005886">
    <property type="term" value="C:plasma membrane"/>
    <property type="evidence" value="ECO:0007669"/>
    <property type="project" value="TreeGrafter"/>
</dbReference>
<feature type="domain" description="PGG" evidence="10">
    <location>
        <begin position="417"/>
        <end position="528"/>
    </location>
</feature>